<evidence type="ECO:0000256" key="1">
    <source>
        <dbReference type="ARBA" id="ARBA00023002"/>
    </source>
</evidence>
<dbReference type="GO" id="GO:0016491">
    <property type="term" value="F:oxidoreductase activity"/>
    <property type="evidence" value="ECO:0007669"/>
    <property type="project" value="UniProtKB-KW"/>
</dbReference>
<dbReference type="OrthoDB" id="2898509at2759"/>
<dbReference type="SUPFAM" id="SSF51735">
    <property type="entry name" value="NAD(P)-binding Rossmann-fold domains"/>
    <property type="match status" value="1"/>
</dbReference>
<dbReference type="Gene3D" id="3.40.50.720">
    <property type="entry name" value="NAD(P)-binding Rossmann-like Domain"/>
    <property type="match status" value="1"/>
</dbReference>
<organism evidence="2 3">
    <name type="scientific">Mycena chlorophos</name>
    <name type="common">Agaric fungus</name>
    <name type="synonym">Agaricus chlorophos</name>
    <dbReference type="NCBI Taxonomy" id="658473"/>
    <lineage>
        <taxon>Eukaryota</taxon>
        <taxon>Fungi</taxon>
        <taxon>Dikarya</taxon>
        <taxon>Basidiomycota</taxon>
        <taxon>Agaricomycotina</taxon>
        <taxon>Agaricomycetes</taxon>
        <taxon>Agaricomycetidae</taxon>
        <taxon>Agaricales</taxon>
        <taxon>Marasmiineae</taxon>
        <taxon>Mycenaceae</taxon>
        <taxon>Mycena</taxon>
    </lineage>
</organism>
<dbReference type="AlphaFoldDB" id="A0A8H6STM0"/>
<dbReference type="Pfam" id="PF00106">
    <property type="entry name" value="adh_short"/>
    <property type="match status" value="1"/>
</dbReference>
<protein>
    <recommendedName>
        <fullName evidence="4">NAD(P)-binding protein</fullName>
    </recommendedName>
</protein>
<accession>A0A8H6STM0</accession>
<dbReference type="Proteomes" id="UP000613580">
    <property type="component" value="Unassembled WGS sequence"/>
</dbReference>
<name>A0A8H6STM0_MYCCL</name>
<keyword evidence="1" id="KW-0560">Oxidoreductase</keyword>
<dbReference type="PANTHER" id="PTHR47534">
    <property type="entry name" value="YALI0E05731P"/>
    <property type="match status" value="1"/>
</dbReference>
<evidence type="ECO:0000313" key="3">
    <source>
        <dbReference type="Proteomes" id="UP000613580"/>
    </source>
</evidence>
<gene>
    <name evidence="2" type="ORF">HMN09_00814000</name>
</gene>
<evidence type="ECO:0008006" key="4">
    <source>
        <dbReference type="Google" id="ProtNLM"/>
    </source>
</evidence>
<proteinExistence type="predicted"/>
<dbReference type="InterPro" id="IPR052228">
    <property type="entry name" value="Sec_Metab_Biosynth_Oxidored"/>
</dbReference>
<reference evidence="2" key="1">
    <citation type="submission" date="2020-05" db="EMBL/GenBank/DDBJ databases">
        <title>Mycena genomes resolve the evolution of fungal bioluminescence.</title>
        <authorList>
            <person name="Tsai I.J."/>
        </authorList>
    </citation>
    <scope>NUCLEOTIDE SEQUENCE</scope>
    <source>
        <strain evidence="2">110903Hualien_Pintung</strain>
    </source>
</reference>
<dbReference type="PANTHER" id="PTHR47534:SF3">
    <property type="entry name" value="ALCOHOL DEHYDROGENASE-LIKE C-TERMINAL DOMAIN-CONTAINING PROTEIN"/>
    <property type="match status" value="1"/>
</dbReference>
<dbReference type="EMBL" id="JACAZE010000010">
    <property type="protein sequence ID" value="KAF7305608.1"/>
    <property type="molecule type" value="Genomic_DNA"/>
</dbReference>
<sequence length="365" mass="39542">MPSLEDAKAAVAAFPTPSYVPVAVFAGGTSGVGQAMAEALARQLHGRVHIILLGRNAAAAQRILDSFPKPASASEDGGWKHEFVQCDANSMKNVQAVCAELKTRLKRVNFLVMSAAGPRGNSFTESDVTEEGIDDHLSMRYFSRYLYVRELLPLVKAAEASGQHAHVMSVLGAGFGMGFSLKDPMLHEERARSWKFLQGLTPKFAAVKGMVRGVGYNDGLIAYFAAQNPSIAFTHIMPGQVWTAGAQTLDLGWLLAPLGWLLTLQRRIFLVIPQDDCAQYMLSALLSPDTERGGAFFTSMHGSVVGGHVFPADYDAQRDWRDEDTRTGYLQGVRVKGYGGSDKTVTELNKWTEEVLEGVLSGSAA</sequence>
<dbReference type="InterPro" id="IPR036291">
    <property type="entry name" value="NAD(P)-bd_dom_sf"/>
</dbReference>
<dbReference type="InterPro" id="IPR002347">
    <property type="entry name" value="SDR_fam"/>
</dbReference>
<keyword evidence="3" id="KW-1185">Reference proteome</keyword>
<comment type="caution">
    <text evidence="2">The sequence shown here is derived from an EMBL/GenBank/DDBJ whole genome shotgun (WGS) entry which is preliminary data.</text>
</comment>
<evidence type="ECO:0000313" key="2">
    <source>
        <dbReference type="EMBL" id="KAF7305608.1"/>
    </source>
</evidence>